<gene>
    <name evidence="1" type="ORF">L484_008971</name>
</gene>
<keyword evidence="2" id="KW-1185">Reference proteome</keyword>
<evidence type="ECO:0000313" key="2">
    <source>
        <dbReference type="Proteomes" id="UP000030645"/>
    </source>
</evidence>
<dbReference type="AlphaFoldDB" id="W9SAW4"/>
<accession>W9SAW4</accession>
<sequence length="205" mass="22201">MSHCDVPGYTASRTPHGNCFSVDHTSSDPPSDGVKSDSTVEIGSPLGSLGLLNFFLGCIYIPPYHSSSVTRFSERCYSAGFPSEVFVSGPLLSCTLSVCCSSSSPTSGLQNWSRCKEGEMYLLGAAGHEPEVEPVRLGPFGLGYNGLRPSNSVLGSSDLWRSPFFFVHSHGCKARVSGPRLWGLWSEHTLHFVSHYTFDPSTTRI</sequence>
<dbReference type="Proteomes" id="UP000030645">
    <property type="component" value="Unassembled WGS sequence"/>
</dbReference>
<name>W9SAW4_9ROSA</name>
<dbReference type="EMBL" id="KE346343">
    <property type="protein sequence ID" value="EXC33727.1"/>
    <property type="molecule type" value="Genomic_DNA"/>
</dbReference>
<evidence type="ECO:0000313" key="1">
    <source>
        <dbReference type="EMBL" id="EXC33727.1"/>
    </source>
</evidence>
<reference evidence="2" key="1">
    <citation type="submission" date="2013-01" db="EMBL/GenBank/DDBJ databases">
        <title>Draft Genome Sequence of a Mulberry Tree, Morus notabilis C.K. Schneid.</title>
        <authorList>
            <person name="He N."/>
            <person name="Zhao S."/>
        </authorList>
    </citation>
    <scope>NUCLEOTIDE SEQUENCE</scope>
</reference>
<protein>
    <submittedName>
        <fullName evidence="1">Uncharacterized protein</fullName>
    </submittedName>
</protein>
<proteinExistence type="predicted"/>
<organism evidence="1 2">
    <name type="scientific">Morus notabilis</name>
    <dbReference type="NCBI Taxonomy" id="981085"/>
    <lineage>
        <taxon>Eukaryota</taxon>
        <taxon>Viridiplantae</taxon>
        <taxon>Streptophyta</taxon>
        <taxon>Embryophyta</taxon>
        <taxon>Tracheophyta</taxon>
        <taxon>Spermatophyta</taxon>
        <taxon>Magnoliopsida</taxon>
        <taxon>eudicotyledons</taxon>
        <taxon>Gunneridae</taxon>
        <taxon>Pentapetalae</taxon>
        <taxon>rosids</taxon>
        <taxon>fabids</taxon>
        <taxon>Rosales</taxon>
        <taxon>Moraceae</taxon>
        <taxon>Moreae</taxon>
        <taxon>Morus</taxon>
    </lineage>
</organism>